<comment type="caution">
    <text evidence="4">The sequence shown here is derived from an EMBL/GenBank/DDBJ whole genome shotgun (WGS) entry which is preliminary data.</text>
</comment>
<dbReference type="InterPro" id="IPR007021">
    <property type="entry name" value="DUF659"/>
</dbReference>
<dbReference type="InterPro" id="IPR012337">
    <property type="entry name" value="RNaseH-like_sf"/>
</dbReference>
<evidence type="ECO:0000259" key="3">
    <source>
        <dbReference type="Pfam" id="PF05699"/>
    </source>
</evidence>
<reference evidence="4 5" key="1">
    <citation type="journal article" date="2024" name="Plant J.">
        <title>Genome sequences and population genomics reveal climatic adaptation and genomic divergence between two closely related sweetgum species.</title>
        <authorList>
            <person name="Xu W.Q."/>
            <person name="Ren C.Q."/>
            <person name="Zhang X.Y."/>
            <person name="Comes H.P."/>
            <person name="Liu X.H."/>
            <person name="Li Y.G."/>
            <person name="Kettle C.J."/>
            <person name="Jalonen R."/>
            <person name="Gaisberger H."/>
            <person name="Ma Y.Z."/>
            <person name="Qiu Y.X."/>
        </authorList>
    </citation>
    <scope>NUCLEOTIDE SEQUENCE [LARGE SCALE GENOMIC DNA]</scope>
    <source>
        <strain evidence="4">Hangzhou</strain>
    </source>
</reference>
<accession>A0AAP0RL65</accession>
<dbReference type="AlphaFoldDB" id="A0AAP0RL65"/>
<keyword evidence="5" id="KW-1185">Reference proteome</keyword>
<dbReference type="EMBL" id="JBBPBK010000008">
    <property type="protein sequence ID" value="KAK9279780.1"/>
    <property type="molecule type" value="Genomic_DNA"/>
</dbReference>
<dbReference type="SUPFAM" id="SSF53098">
    <property type="entry name" value="Ribonuclease H-like"/>
    <property type="match status" value="1"/>
</dbReference>
<protein>
    <recommendedName>
        <fullName evidence="6">DUF659 domain-containing protein</fullName>
    </recommendedName>
</protein>
<evidence type="ECO:0000256" key="1">
    <source>
        <dbReference type="SAM" id="MobiDB-lite"/>
    </source>
</evidence>
<organism evidence="4 5">
    <name type="scientific">Liquidambar formosana</name>
    <name type="common">Formosan gum</name>
    <dbReference type="NCBI Taxonomy" id="63359"/>
    <lineage>
        <taxon>Eukaryota</taxon>
        <taxon>Viridiplantae</taxon>
        <taxon>Streptophyta</taxon>
        <taxon>Embryophyta</taxon>
        <taxon>Tracheophyta</taxon>
        <taxon>Spermatophyta</taxon>
        <taxon>Magnoliopsida</taxon>
        <taxon>eudicotyledons</taxon>
        <taxon>Gunneridae</taxon>
        <taxon>Pentapetalae</taxon>
        <taxon>Saxifragales</taxon>
        <taxon>Altingiaceae</taxon>
        <taxon>Liquidambar</taxon>
    </lineage>
</organism>
<dbReference type="InterPro" id="IPR008906">
    <property type="entry name" value="HATC_C_dom"/>
</dbReference>
<evidence type="ECO:0000313" key="5">
    <source>
        <dbReference type="Proteomes" id="UP001415857"/>
    </source>
</evidence>
<proteinExistence type="predicted"/>
<dbReference type="Pfam" id="PF04937">
    <property type="entry name" value="DUF659"/>
    <property type="match status" value="1"/>
</dbReference>
<feature type="domain" description="DUF659" evidence="2">
    <location>
        <begin position="181"/>
        <end position="333"/>
    </location>
</feature>
<dbReference type="PANTHER" id="PTHR32166">
    <property type="entry name" value="OSJNBA0013A04.12 PROTEIN"/>
    <property type="match status" value="1"/>
</dbReference>
<evidence type="ECO:0008006" key="6">
    <source>
        <dbReference type="Google" id="ProtNLM"/>
    </source>
</evidence>
<evidence type="ECO:0000313" key="4">
    <source>
        <dbReference type="EMBL" id="KAK9279780.1"/>
    </source>
</evidence>
<sequence length="665" mass="75417">MVLFYFIGHSFSYIIFLSWCIELWLEGMPSESDKWGWKHVSVFGGFDKGSGTKRWKCNHCNLRYNGSYSRVRAHLLGFTGVGVKSCPAIDKSLREALQILEEERLARKKKRTSGILKPGKRIRTSQPSVTCVRKSIAKEDVDDIVARFFYADGLNINVVNSPYFQELVKAIAAFGPGYEPPSVDKFPDSFLSKEKARIEKSMALVRESWPHTACTILCVNRSGGTLGSFYISIFVSSPRGLLFLKAVEINDGDALENVFSSVLSDAIMEIGPKNVLQIISHLGHGGESFESLIMSKFPSIFWSPCTSHAARLLMEDIAELDWIKPIVMCAKGIEQCILTYQCSSQNVFTQNLKESSNPLSAKFAPSYCIVQRIFELKQALQEVVVGEEWKQWKLTIPEDIINIENAIIGDNFWSRVHLFLQLCEPFVRLLATLNIDKSVMGDVYDWRVQALEATRSKGIDDIALNQLEVLIENRWDMLFSPLHAAGYILNPRYFGKGQTKDKTVMRGWKATLERYECDSAARRILREQLGSYLRLEGSLGEEDAMDCRDKMDPVAWWENFGSEIPHLQTLAIKILSQVSSVVICQESWQDNDFPYREMADRLGVERVEDVVFVRNNLRLHSQRMGNVNSPSGQRNVNSSSPSGVKTWDSSRLDQRKGIVNIHTRL</sequence>
<dbReference type="Pfam" id="PF05699">
    <property type="entry name" value="Dimer_Tnp_hAT"/>
    <property type="match status" value="1"/>
</dbReference>
<dbReference type="PANTHER" id="PTHR32166:SF85">
    <property type="entry name" value="DIMERIZATION, PUTATIVE-RELATED"/>
    <property type="match status" value="1"/>
</dbReference>
<dbReference type="GO" id="GO:0046983">
    <property type="term" value="F:protein dimerization activity"/>
    <property type="evidence" value="ECO:0007669"/>
    <property type="project" value="InterPro"/>
</dbReference>
<evidence type="ECO:0000259" key="2">
    <source>
        <dbReference type="Pfam" id="PF04937"/>
    </source>
</evidence>
<feature type="region of interest" description="Disordered" evidence="1">
    <location>
        <begin position="623"/>
        <end position="650"/>
    </location>
</feature>
<dbReference type="Proteomes" id="UP001415857">
    <property type="component" value="Unassembled WGS sequence"/>
</dbReference>
<feature type="compositionally biased region" description="Polar residues" evidence="1">
    <location>
        <begin position="623"/>
        <end position="647"/>
    </location>
</feature>
<feature type="domain" description="HAT C-terminal dimerisation" evidence="3">
    <location>
        <begin position="542"/>
        <end position="617"/>
    </location>
</feature>
<gene>
    <name evidence="4" type="ORF">L1049_013462</name>
</gene>
<name>A0AAP0RL65_LIQFO</name>